<keyword evidence="4" id="KW-1185">Reference proteome</keyword>
<dbReference type="InterPro" id="IPR046281">
    <property type="entry name" value="DUF6318"/>
</dbReference>
<name>A0ABR8YGI1_9MICC</name>
<feature type="compositionally biased region" description="Low complexity" evidence="1">
    <location>
        <begin position="1"/>
        <end position="26"/>
    </location>
</feature>
<dbReference type="RefSeq" id="WP_191746151.1">
    <property type="nucleotide sequence ID" value="NZ_JACSQC010000002.1"/>
</dbReference>
<dbReference type="EMBL" id="JACSQC010000002">
    <property type="protein sequence ID" value="MBD8043226.1"/>
    <property type="molecule type" value="Genomic_DNA"/>
</dbReference>
<feature type="region of interest" description="Disordered" evidence="1">
    <location>
        <begin position="1"/>
        <end position="36"/>
    </location>
</feature>
<evidence type="ECO:0000259" key="2">
    <source>
        <dbReference type="Pfam" id="PF19843"/>
    </source>
</evidence>
<dbReference type="Pfam" id="PF19843">
    <property type="entry name" value="DUF6318"/>
    <property type="match status" value="1"/>
</dbReference>
<feature type="domain" description="DUF6318" evidence="2">
    <location>
        <begin position="20"/>
        <end position="170"/>
    </location>
</feature>
<proteinExistence type="predicted"/>
<comment type="caution">
    <text evidence="3">The sequence shown here is derived from an EMBL/GenBank/DDBJ whole genome shotgun (WGS) entry which is preliminary data.</text>
</comment>
<evidence type="ECO:0000256" key="1">
    <source>
        <dbReference type="SAM" id="MobiDB-lite"/>
    </source>
</evidence>
<organism evidence="3 4">
    <name type="scientific">Arthrobacter pullicola</name>
    <dbReference type="NCBI Taxonomy" id="2762224"/>
    <lineage>
        <taxon>Bacteria</taxon>
        <taxon>Bacillati</taxon>
        <taxon>Actinomycetota</taxon>
        <taxon>Actinomycetes</taxon>
        <taxon>Micrococcales</taxon>
        <taxon>Micrococcaceae</taxon>
        <taxon>Arthrobacter</taxon>
    </lineage>
</organism>
<protein>
    <recommendedName>
        <fullName evidence="2">DUF6318 domain-containing protein</fullName>
    </recommendedName>
</protein>
<accession>A0ABR8YGI1</accession>
<evidence type="ECO:0000313" key="3">
    <source>
        <dbReference type="EMBL" id="MBD8043226.1"/>
    </source>
</evidence>
<sequence>MSPSAIPSESQSSSPSPSAVYKPASAEGPAENVPLPVMPEEAKVESKEGLIAFARHWYDLANYGYETGDVEPVKAISGPDCTACIGLYSTLEEGYAEGGWFGGAVVSANSVSSDFIRMENGEYQVLVLFVQQPIEAYGPGGVHFGTRGEGKPYVQMIEASFDSGEWTAQDVVTIKKLP</sequence>
<evidence type="ECO:0000313" key="4">
    <source>
        <dbReference type="Proteomes" id="UP000652763"/>
    </source>
</evidence>
<dbReference type="Proteomes" id="UP000652763">
    <property type="component" value="Unassembled WGS sequence"/>
</dbReference>
<gene>
    <name evidence="3" type="ORF">H9638_05300</name>
</gene>
<reference evidence="3 4" key="1">
    <citation type="submission" date="2020-08" db="EMBL/GenBank/DDBJ databases">
        <title>A Genomic Blueprint of the Chicken Gut Microbiome.</title>
        <authorList>
            <person name="Gilroy R."/>
            <person name="Ravi A."/>
            <person name="Getino M."/>
            <person name="Pursley I."/>
            <person name="Horton D.L."/>
            <person name="Alikhan N.-F."/>
            <person name="Baker D."/>
            <person name="Gharbi K."/>
            <person name="Hall N."/>
            <person name="Watson M."/>
            <person name="Adriaenssens E.M."/>
            <person name="Foster-Nyarko E."/>
            <person name="Jarju S."/>
            <person name="Secka A."/>
            <person name="Antonio M."/>
            <person name="Oren A."/>
            <person name="Chaudhuri R."/>
            <person name="La Ragione R.M."/>
            <person name="Hildebrand F."/>
            <person name="Pallen M.J."/>
        </authorList>
    </citation>
    <scope>NUCLEOTIDE SEQUENCE [LARGE SCALE GENOMIC DNA]</scope>
    <source>
        <strain evidence="3 4">Sa2BUA2</strain>
    </source>
</reference>